<evidence type="ECO:0000313" key="3">
    <source>
        <dbReference type="Proteomes" id="UP001549749"/>
    </source>
</evidence>
<accession>A0ABV2TEU2</accession>
<dbReference type="EMBL" id="JBEXAC010000004">
    <property type="protein sequence ID" value="MET7001548.1"/>
    <property type="molecule type" value="Genomic_DNA"/>
</dbReference>
<feature type="domain" description="Secretion system C-terminal sorting" evidence="1">
    <location>
        <begin position="444"/>
        <end position="523"/>
    </location>
</feature>
<gene>
    <name evidence="2" type="ORF">ABR189_29470</name>
</gene>
<dbReference type="Proteomes" id="UP001549749">
    <property type="component" value="Unassembled WGS sequence"/>
</dbReference>
<proteinExistence type="predicted"/>
<protein>
    <submittedName>
        <fullName evidence="2">T9SS type A sorting domain-containing protein</fullName>
    </submittedName>
</protein>
<dbReference type="InterPro" id="IPR026444">
    <property type="entry name" value="Secre_tail"/>
</dbReference>
<name>A0ABV2TEU2_9BACT</name>
<reference evidence="2 3" key="1">
    <citation type="submission" date="2024-06" db="EMBL/GenBank/DDBJ databases">
        <title>Chitinophaga defluvii sp. nov., isolated from municipal sewage.</title>
        <authorList>
            <person name="Zhang L."/>
        </authorList>
    </citation>
    <scope>NUCLEOTIDE SEQUENCE [LARGE SCALE GENOMIC DNA]</scope>
    <source>
        <strain evidence="2 3">H8</strain>
    </source>
</reference>
<keyword evidence="3" id="KW-1185">Reference proteome</keyword>
<dbReference type="RefSeq" id="WP_354664121.1">
    <property type="nucleotide sequence ID" value="NZ_JBEXAC010000004.1"/>
</dbReference>
<dbReference type="Pfam" id="PF18962">
    <property type="entry name" value="Por_Secre_tail"/>
    <property type="match status" value="1"/>
</dbReference>
<comment type="caution">
    <text evidence="2">The sequence shown here is derived from an EMBL/GenBank/DDBJ whole genome shotgun (WGS) entry which is preliminary data.</text>
</comment>
<evidence type="ECO:0000313" key="2">
    <source>
        <dbReference type="EMBL" id="MET7001548.1"/>
    </source>
</evidence>
<organism evidence="2 3">
    <name type="scientific">Chitinophaga defluvii</name>
    <dbReference type="NCBI Taxonomy" id="3163343"/>
    <lineage>
        <taxon>Bacteria</taxon>
        <taxon>Pseudomonadati</taxon>
        <taxon>Bacteroidota</taxon>
        <taxon>Chitinophagia</taxon>
        <taxon>Chitinophagales</taxon>
        <taxon>Chitinophagaceae</taxon>
        <taxon>Chitinophaga</taxon>
    </lineage>
</organism>
<evidence type="ECO:0000259" key="1">
    <source>
        <dbReference type="Pfam" id="PF18962"/>
    </source>
</evidence>
<dbReference type="NCBIfam" id="TIGR04183">
    <property type="entry name" value="Por_Secre_tail"/>
    <property type="match status" value="1"/>
</dbReference>
<sequence length="526" mass="57193">MQLLYAQSTTYVPANGNVYIYGNDTLAIFGDMINEGNMTAPKGAVINFYGLKWRNDEAATIKDGSSDGYSGDGGIFRFIQPDPVSGNILYQLIKGGYNAAAQRGCSFPNIRVESGPGIVLDDLSDLKVVNTLDLQEGHVFLNGWNLVVGHHTPGNILHYSGQHFIVTGGAFGGGRLYRSNITGASGTVVFPVGTRPDSYTPAGVHNNGQPATFNVGVSDGVLAGLTTGDSLITGSVNKTWETGSSQPGSSITLTLAHLVREEGPLFAANRNSSYIARFNNGAWDLIQEHGTPVSPNTLTTGTPLAEGAMNVRQVNDLGSNHYFTKLIADKVRSPEATRLDFFEAYRTSEDTVLLKWITGKENNCAGFTVQRRFPADTGFTAIGYVRSTAPGGYSSIPLGYDYKDPQRSEGFIFYRLKVEMKDGTFFYSQIRVVKGTRTRGDVVVWPNPLAGNTIHIYYGAAVHIKAIGLIDVLGRRLLTQTLSQPLQARNYYEMTVPNLAKGVYFLQFLDESNNIIHAEKIIVIQN</sequence>